<feature type="transmembrane region" description="Helical" evidence="6">
    <location>
        <begin position="385"/>
        <end position="404"/>
    </location>
</feature>
<feature type="transmembrane region" description="Helical" evidence="6">
    <location>
        <begin position="46"/>
        <end position="67"/>
    </location>
</feature>
<comment type="similarity">
    <text evidence="2">Belongs to the major facilitator superfamily. Proton-dependent oligopeptide transporter (POT/PTR) (TC 2.A.17) family.</text>
</comment>
<evidence type="ECO:0000256" key="3">
    <source>
        <dbReference type="ARBA" id="ARBA00022692"/>
    </source>
</evidence>
<dbReference type="Proteomes" id="UP000095767">
    <property type="component" value="Unassembled WGS sequence"/>
</dbReference>
<proteinExistence type="inferred from homology"/>
<evidence type="ECO:0000256" key="4">
    <source>
        <dbReference type="ARBA" id="ARBA00022989"/>
    </source>
</evidence>
<gene>
    <name evidence="7" type="ORF">BAE44_0006762</name>
</gene>
<comment type="subcellular location">
    <subcellularLocation>
        <location evidence="1">Membrane</location>
        <topology evidence="1">Multi-pass membrane protein</topology>
    </subcellularLocation>
</comment>
<feature type="transmembrane region" description="Helical" evidence="6">
    <location>
        <begin position="87"/>
        <end position="107"/>
    </location>
</feature>
<organism evidence="7 8">
    <name type="scientific">Dichanthelium oligosanthes</name>
    <dbReference type="NCBI Taxonomy" id="888268"/>
    <lineage>
        <taxon>Eukaryota</taxon>
        <taxon>Viridiplantae</taxon>
        <taxon>Streptophyta</taxon>
        <taxon>Embryophyta</taxon>
        <taxon>Tracheophyta</taxon>
        <taxon>Spermatophyta</taxon>
        <taxon>Magnoliopsida</taxon>
        <taxon>Liliopsida</taxon>
        <taxon>Poales</taxon>
        <taxon>Poaceae</taxon>
        <taxon>PACMAD clade</taxon>
        <taxon>Panicoideae</taxon>
        <taxon>Panicodae</taxon>
        <taxon>Paniceae</taxon>
        <taxon>Dichantheliinae</taxon>
        <taxon>Dichanthelium</taxon>
    </lineage>
</organism>
<dbReference type="InterPro" id="IPR036259">
    <property type="entry name" value="MFS_trans_sf"/>
</dbReference>
<feature type="transmembrane region" description="Helical" evidence="6">
    <location>
        <begin position="494"/>
        <end position="520"/>
    </location>
</feature>
<dbReference type="GO" id="GO:0022857">
    <property type="term" value="F:transmembrane transporter activity"/>
    <property type="evidence" value="ECO:0007669"/>
    <property type="project" value="InterPro"/>
</dbReference>
<evidence type="ECO:0000313" key="7">
    <source>
        <dbReference type="EMBL" id="OEL32220.1"/>
    </source>
</evidence>
<reference evidence="7 8" key="1">
    <citation type="submission" date="2016-09" db="EMBL/GenBank/DDBJ databases">
        <title>The draft genome of Dichanthelium oligosanthes: A C3 panicoid grass species.</title>
        <authorList>
            <person name="Studer A.J."/>
            <person name="Schnable J.C."/>
            <person name="Brutnell T.P."/>
        </authorList>
    </citation>
    <scope>NUCLEOTIDE SEQUENCE [LARGE SCALE GENOMIC DNA]</scope>
    <source>
        <strain evidence="8">cv. Kellogg 1175</strain>
        <tissue evidence="7">Leaf</tissue>
    </source>
</reference>
<feature type="transmembrane region" description="Helical" evidence="6">
    <location>
        <begin position="196"/>
        <end position="218"/>
    </location>
</feature>
<comment type="caution">
    <text evidence="7">The sequence shown here is derived from an EMBL/GenBank/DDBJ whole genome shotgun (WGS) entry which is preliminary data.</text>
</comment>
<feature type="transmembrane region" description="Helical" evidence="6">
    <location>
        <begin position="461"/>
        <end position="482"/>
    </location>
</feature>
<evidence type="ECO:0000256" key="1">
    <source>
        <dbReference type="ARBA" id="ARBA00004141"/>
    </source>
</evidence>
<keyword evidence="3 6" id="KW-0812">Transmembrane</keyword>
<evidence type="ECO:0000256" key="6">
    <source>
        <dbReference type="SAM" id="Phobius"/>
    </source>
</evidence>
<dbReference type="STRING" id="888268.A0A1E5W4J2"/>
<evidence type="ECO:0000256" key="5">
    <source>
        <dbReference type="ARBA" id="ARBA00023136"/>
    </source>
</evidence>
<keyword evidence="4 6" id="KW-1133">Transmembrane helix</keyword>
<feature type="transmembrane region" description="Helical" evidence="6">
    <location>
        <begin position="540"/>
        <end position="559"/>
    </location>
</feature>
<feature type="transmembrane region" description="Helical" evidence="6">
    <location>
        <begin position="114"/>
        <end position="134"/>
    </location>
</feature>
<sequence>MEEGGEHTSLLVKDDASCHGDGSQNLLEANRGSQLKSKRSDWRAPAVILGLECLESMAFNGIATNLVVYIRSVLHGGIASSASTVSLWYGTSFFVPILGATVADTYLGNYKTILISLIMYLLGMVLITVATFIPSTSVLCDMSSCLSSDGTQNLIFFVGLYLTAVGCGGLRSALLPFGADQFSNEHTLDIKKRRNFFSLFYICVIFGVITSGTIIVWVQENVSWAIGYGIATTCIGLALIGFLVGTPIFRQDEPCGSPVKSILQVIVASFRNMSLEVPADSSLLYEIRSNHTQRTKLVHSDDFRFLDKAAVISDLSLASGSCRSSWSLCTVTDVEELKILIRLLPIWVTGIFFGAAISQMHTTFIQQGTVMNTKIGSLSIPPASLYSFEVICVTLWVLVVNKVIVPATRTYFANGAELTQLQRIGIGRFLMILAMAVAALLETKRLQSVQDGEPLSIVWQLPQYFVIAGAECFAVITQLEFFHGQAPDSMKSMLTAFALLTTALGNYLSSAIITFIAGVTRVWQSPGWIPDDLNRGHLDYYYWCLAGLSLANFVVYLYFASKYKLKKVVIS</sequence>
<keyword evidence="5 6" id="KW-0472">Membrane</keyword>
<dbReference type="PANTHER" id="PTHR11654">
    <property type="entry name" value="OLIGOPEPTIDE TRANSPORTER-RELATED"/>
    <property type="match status" value="1"/>
</dbReference>
<dbReference type="GO" id="GO:0016020">
    <property type="term" value="C:membrane"/>
    <property type="evidence" value="ECO:0007669"/>
    <property type="project" value="UniProtKB-SubCell"/>
</dbReference>
<feature type="transmembrane region" description="Helical" evidence="6">
    <location>
        <begin position="154"/>
        <end position="175"/>
    </location>
</feature>
<dbReference type="EMBL" id="LWDX02021779">
    <property type="protein sequence ID" value="OEL32220.1"/>
    <property type="molecule type" value="Genomic_DNA"/>
</dbReference>
<feature type="transmembrane region" description="Helical" evidence="6">
    <location>
        <begin position="224"/>
        <end position="244"/>
    </location>
</feature>
<dbReference type="InterPro" id="IPR000109">
    <property type="entry name" value="POT_fam"/>
</dbReference>
<evidence type="ECO:0000256" key="2">
    <source>
        <dbReference type="ARBA" id="ARBA00005982"/>
    </source>
</evidence>
<dbReference type="SUPFAM" id="SSF103473">
    <property type="entry name" value="MFS general substrate transporter"/>
    <property type="match status" value="1"/>
</dbReference>
<dbReference type="OrthoDB" id="8904098at2759"/>
<keyword evidence="8" id="KW-1185">Reference proteome</keyword>
<accession>A0A1E5W4J2</accession>
<dbReference type="AlphaFoldDB" id="A0A1E5W4J2"/>
<evidence type="ECO:0000313" key="8">
    <source>
        <dbReference type="Proteomes" id="UP000095767"/>
    </source>
</evidence>
<feature type="transmembrane region" description="Helical" evidence="6">
    <location>
        <begin position="344"/>
        <end position="365"/>
    </location>
</feature>
<dbReference type="Gene3D" id="1.20.1250.20">
    <property type="entry name" value="MFS general substrate transporter like domains"/>
    <property type="match status" value="1"/>
</dbReference>
<protein>
    <submittedName>
        <fullName evidence="7">Protein NRT1/ PTR FAMILY 8.3</fullName>
    </submittedName>
</protein>
<dbReference type="Pfam" id="PF00854">
    <property type="entry name" value="PTR2"/>
    <property type="match status" value="1"/>
</dbReference>
<name>A0A1E5W4J2_9POAL</name>
<feature type="transmembrane region" description="Helical" evidence="6">
    <location>
        <begin position="425"/>
        <end position="441"/>
    </location>
</feature>